<keyword evidence="1" id="KW-1185">Reference proteome</keyword>
<proteinExistence type="predicted"/>
<accession>A0A0N5BP01</accession>
<organism evidence="1 2">
    <name type="scientific">Strongyloides papillosus</name>
    <name type="common">Intestinal threadworm</name>
    <dbReference type="NCBI Taxonomy" id="174720"/>
    <lineage>
        <taxon>Eukaryota</taxon>
        <taxon>Metazoa</taxon>
        <taxon>Ecdysozoa</taxon>
        <taxon>Nematoda</taxon>
        <taxon>Chromadorea</taxon>
        <taxon>Rhabditida</taxon>
        <taxon>Tylenchina</taxon>
        <taxon>Panagrolaimomorpha</taxon>
        <taxon>Strongyloidoidea</taxon>
        <taxon>Strongyloididae</taxon>
        <taxon>Strongyloides</taxon>
    </lineage>
</organism>
<dbReference type="STRING" id="174720.A0A0N5BP01"/>
<sequence>MENIHFSDICGKHWEAFNAIEETEFGVSLLSSDVTFKIGTTLDTTLDSTFSENILEIVKNLSSLLNIKGSLDSGKFSDNTMSSRNYNRKKYNLRCIIEAIAGVMVPNSKELIIGSFKDYPYGKSYRIQEEKILDISENIIEVYNNSESKVQLLSTCMPYNQVVQYFNKISRCAYTQSKYFAASINDMKKRKRLERYDKEVVKNFVSFISTPSRTTVIQL</sequence>
<dbReference type="WBParaSite" id="SPAL_0000763000.1">
    <property type="protein sequence ID" value="SPAL_0000763000.1"/>
    <property type="gene ID" value="SPAL_0000763000"/>
</dbReference>
<name>A0A0N5BP01_STREA</name>
<protein>
    <submittedName>
        <fullName evidence="2">YqaJ domain-containing protein</fullName>
    </submittedName>
</protein>
<dbReference type="AlphaFoldDB" id="A0A0N5BP01"/>
<evidence type="ECO:0000313" key="2">
    <source>
        <dbReference type="WBParaSite" id="SPAL_0000763000.1"/>
    </source>
</evidence>
<reference evidence="2" key="1">
    <citation type="submission" date="2017-02" db="UniProtKB">
        <authorList>
            <consortium name="WormBaseParasite"/>
        </authorList>
    </citation>
    <scope>IDENTIFICATION</scope>
</reference>
<dbReference type="Proteomes" id="UP000046392">
    <property type="component" value="Unplaced"/>
</dbReference>
<evidence type="ECO:0000313" key="1">
    <source>
        <dbReference type="Proteomes" id="UP000046392"/>
    </source>
</evidence>